<dbReference type="STRING" id="306901.Q2GR57"/>
<dbReference type="GeneID" id="4395303"/>
<feature type="compositionally biased region" description="Basic and acidic residues" evidence="1">
    <location>
        <begin position="518"/>
        <end position="553"/>
    </location>
</feature>
<feature type="region of interest" description="Disordered" evidence="1">
    <location>
        <begin position="116"/>
        <end position="220"/>
    </location>
</feature>
<dbReference type="eggNOG" id="ENOG502S7RC">
    <property type="taxonomic scope" value="Eukaryota"/>
</dbReference>
<gene>
    <name evidence="2" type="ORF">CHGG_09547</name>
</gene>
<evidence type="ECO:0000256" key="1">
    <source>
        <dbReference type="SAM" id="MobiDB-lite"/>
    </source>
</evidence>
<dbReference type="InParanoid" id="Q2GR57"/>
<sequence length="624" mass="67772">MASGGLKHSRFGAAIYPKRCPFAGGFRFHNTNLISTPFALLDLQRYKTKSQGSLGLMAHATDAAQGKQLVGLFKEAQAAYRDRREAGKAERAERAGIRRAQTFDVAPRADSYFDNYDYGAGVPDDGSGRRLSYDDDARSQASSRHSRTSRRSRRPRSPDRPLALTEGNLKTHSEVSATAPSKVHRAPSVAGAPRDLALAIRAPPPPESAPPSSATPPERRQIIHRPRSDLGVVKKKSIDMNLAYGDIPPDLESRVDLDPVHSDGGRETVAFESDDPQAAEAITLMDRIEEYLEEAHCVQHTASSMIENLQRNPEAAAAVALSLAELSTLIGKMSPGFLAFLKGGSPAVFALLASPQFLIGAGVAVGVTVVMFGGWKIVKRLGATAGPTRTLETPFEMRPMSVPAAPAPAPAAMQEKALPPVPGPAPSAASYDEALVLREVEELSSIESWRRGIMTGLEDESAEVELMSREAERALKERHNLDLPDEVEPCDSVSQVSRAPRERLSRSHRSSRSSAGRSHRERDGETQVSERRRSSGKKDRDGGASEAGSERSHRSSRSSRSHEGSSVSRSSKHSRITLKVIEEGDDDSASAAGKPKEKKRDMIKQLFKMKKDKDDRDRAVSVMV</sequence>
<keyword evidence="3" id="KW-1185">Reference proteome</keyword>
<feature type="compositionally biased region" description="Basic residues" evidence="1">
    <location>
        <begin position="144"/>
        <end position="155"/>
    </location>
</feature>
<dbReference type="OrthoDB" id="5402307at2759"/>
<dbReference type="Proteomes" id="UP000001056">
    <property type="component" value="Unassembled WGS sequence"/>
</dbReference>
<protein>
    <submittedName>
        <fullName evidence="2">Uncharacterized protein</fullName>
    </submittedName>
</protein>
<dbReference type="VEuPathDB" id="FungiDB:CHGG_09547"/>
<dbReference type="RefSeq" id="XP_001227474.1">
    <property type="nucleotide sequence ID" value="XM_001227473.1"/>
</dbReference>
<dbReference type="AlphaFoldDB" id="Q2GR57"/>
<evidence type="ECO:0000313" key="2">
    <source>
        <dbReference type="EMBL" id="EAQ85533.1"/>
    </source>
</evidence>
<evidence type="ECO:0000313" key="3">
    <source>
        <dbReference type="Proteomes" id="UP000001056"/>
    </source>
</evidence>
<dbReference type="HOGENOM" id="CLU_022040_0_0_1"/>
<organism evidence="2 3">
    <name type="scientific">Chaetomium globosum (strain ATCC 6205 / CBS 148.51 / DSM 1962 / NBRC 6347 / NRRL 1970)</name>
    <name type="common">Soil fungus</name>
    <dbReference type="NCBI Taxonomy" id="306901"/>
    <lineage>
        <taxon>Eukaryota</taxon>
        <taxon>Fungi</taxon>
        <taxon>Dikarya</taxon>
        <taxon>Ascomycota</taxon>
        <taxon>Pezizomycotina</taxon>
        <taxon>Sordariomycetes</taxon>
        <taxon>Sordariomycetidae</taxon>
        <taxon>Sordariales</taxon>
        <taxon>Chaetomiaceae</taxon>
        <taxon>Chaetomium</taxon>
    </lineage>
</organism>
<name>Q2GR57_CHAGB</name>
<dbReference type="EMBL" id="CH408034">
    <property type="protein sequence ID" value="EAQ85533.1"/>
    <property type="molecule type" value="Genomic_DNA"/>
</dbReference>
<accession>Q2GR57</accession>
<feature type="compositionally biased region" description="Polar residues" evidence="1">
    <location>
        <begin position="168"/>
        <end position="179"/>
    </location>
</feature>
<reference evidence="3" key="1">
    <citation type="journal article" date="2015" name="Genome Announc.">
        <title>Draft genome sequence of the cellulolytic fungus Chaetomium globosum.</title>
        <authorList>
            <person name="Cuomo C.A."/>
            <person name="Untereiner W.A."/>
            <person name="Ma L.-J."/>
            <person name="Grabherr M."/>
            <person name="Birren B.W."/>
        </authorList>
    </citation>
    <scope>NUCLEOTIDE SEQUENCE [LARGE SCALE GENOMIC DNA]</scope>
    <source>
        <strain evidence="3">ATCC 6205 / CBS 148.51 / DSM 1962 / NBRC 6347 / NRRL 1970</strain>
    </source>
</reference>
<dbReference type="OMA" id="SGVEMWR"/>
<feature type="compositionally biased region" description="Basic and acidic residues" evidence="1">
    <location>
        <begin position="126"/>
        <end position="138"/>
    </location>
</feature>
<feature type="region of interest" description="Disordered" evidence="1">
    <location>
        <begin position="477"/>
        <end position="601"/>
    </location>
</feature>
<proteinExistence type="predicted"/>